<dbReference type="Gene3D" id="3.30.2020.40">
    <property type="entry name" value="Uncharacterised protein PF10387, DUF2442"/>
    <property type="match status" value="1"/>
</dbReference>
<dbReference type="Proteomes" id="UP001139125">
    <property type="component" value="Unassembled WGS sequence"/>
</dbReference>
<sequence length="78" mass="9159">MNTLVKNKPTRATEIWFDDSKLYALLEDGREIAVPLEWYPKLRDAKKEDLNEWRFIGGGVGIHWEELDEDLSIEGFLH</sequence>
<comment type="caution">
    <text evidence="1">The sequence shown here is derived from an EMBL/GenBank/DDBJ whole genome shotgun (WGS) entry which is preliminary data.</text>
</comment>
<proteinExistence type="predicted"/>
<dbReference type="InterPro" id="IPR018841">
    <property type="entry name" value="DUF2442"/>
</dbReference>
<evidence type="ECO:0000313" key="2">
    <source>
        <dbReference type="Proteomes" id="UP001139125"/>
    </source>
</evidence>
<dbReference type="RefSeq" id="WP_255134151.1">
    <property type="nucleotide sequence ID" value="NZ_CP175953.1"/>
</dbReference>
<accession>A0A9X2L2V5</accession>
<dbReference type="EMBL" id="JANDBC010000001">
    <property type="protein sequence ID" value="MCP9291316.1"/>
    <property type="molecule type" value="Genomic_DNA"/>
</dbReference>
<gene>
    <name evidence="1" type="ORF">NM125_06950</name>
</gene>
<organism evidence="1 2">
    <name type="scientific">Gracilimonas sediminicola</name>
    <dbReference type="NCBI Taxonomy" id="2952158"/>
    <lineage>
        <taxon>Bacteria</taxon>
        <taxon>Pseudomonadati</taxon>
        <taxon>Balneolota</taxon>
        <taxon>Balneolia</taxon>
        <taxon>Balneolales</taxon>
        <taxon>Balneolaceae</taxon>
        <taxon>Gracilimonas</taxon>
    </lineage>
</organism>
<protein>
    <submittedName>
        <fullName evidence="1">DUF2442 domain-containing protein</fullName>
    </submittedName>
</protein>
<keyword evidence="2" id="KW-1185">Reference proteome</keyword>
<dbReference type="Pfam" id="PF10387">
    <property type="entry name" value="DUF2442"/>
    <property type="match status" value="1"/>
</dbReference>
<reference evidence="1" key="1">
    <citation type="submission" date="2022-06" db="EMBL/GenBank/DDBJ databases">
        <title>Gracilimonas sp. CAU 1638 isolated from sea sediment.</title>
        <authorList>
            <person name="Kim W."/>
        </authorList>
    </citation>
    <scope>NUCLEOTIDE SEQUENCE</scope>
    <source>
        <strain evidence="1">CAU 1638</strain>
    </source>
</reference>
<dbReference type="AlphaFoldDB" id="A0A9X2L2V5"/>
<name>A0A9X2L2V5_9BACT</name>
<evidence type="ECO:0000313" key="1">
    <source>
        <dbReference type="EMBL" id="MCP9291316.1"/>
    </source>
</evidence>